<proteinExistence type="predicted"/>
<evidence type="ECO:0000256" key="1">
    <source>
        <dbReference type="SAM" id="Phobius"/>
    </source>
</evidence>
<keyword evidence="1" id="KW-0812">Transmembrane</keyword>
<keyword evidence="1" id="KW-1133">Transmembrane helix</keyword>
<feature type="transmembrane region" description="Helical" evidence="1">
    <location>
        <begin position="136"/>
        <end position="157"/>
    </location>
</feature>
<feature type="domain" description="DUF3592" evidence="2">
    <location>
        <begin position="47"/>
        <end position="134"/>
    </location>
</feature>
<keyword evidence="1" id="KW-0472">Membrane</keyword>
<dbReference type="Pfam" id="PF12158">
    <property type="entry name" value="DUF3592"/>
    <property type="match status" value="1"/>
</dbReference>
<accession>A0A6N7LSY4</accession>
<sequence length="172" mass="20286">MPLNQHNFDHQIVIIALAFIAIPLLAAWYLIGLPIQQWRITQHWVEVPAIIETVKLQEHRSSGSITYESTARYRYQFDGQEYLGDRVSLYGPEDGTSYHRVIVRELEEYRDSQQPFRCFVDPDYPKDALLYRDIRWGMYFMIGLIALLFSGVGWWMLGNQCRHAFRALKSRD</sequence>
<organism evidence="3 4">
    <name type="scientific">Alcanivorax sediminis</name>
    <dbReference type="NCBI Taxonomy" id="2663008"/>
    <lineage>
        <taxon>Bacteria</taxon>
        <taxon>Pseudomonadati</taxon>
        <taxon>Pseudomonadota</taxon>
        <taxon>Gammaproteobacteria</taxon>
        <taxon>Oceanospirillales</taxon>
        <taxon>Alcanivoracaceae</taxon>
        <taxon>Alcanivorax</taxon>
    </lineage>
</organism>
<name>A0A6N7LSY4_9GAMM</name>
<evidence type="ECO:0000259" key="2">
    <source>
        <dbReference type="Pfam" id="PF12158"/>
    </source>
</evidence>
<evidence type="ECO:0000313" key="3">
    <source>
        <dbReference type="EMBL" id="MQX52135.1"/>
    </source>
</evidence>
<dbReference type="EMBL" id="WIRE01000001">
    <property type="protein sequence ID" value="MQX52135.1"/>
    <property type="molecule type" value="Genomic_DNA"/>
</dbReference>
<comment type="caution">
    <text evidence="3">The sequence shown here is derived from an EMBL/GenBank/DDBJ whole genome shotgun (WGS) entry which is preliminary data.</text>
</comment>
<dbReference type="Proteomes" id="UP000469421">
    <property type="component" value="Unassembled WGS sequence"/>
</dbReference>
<dbReference type="InterPro" id="IPR021994">
    <property type="entry name" value="DUF3592"/>
</dbReference>
<evidence type="ECO:0000313" key="4">
    <source>
        <dbReference type="Proteomes" id="UP000469421"/>
    </source>
</evidence>
<protein>
    <submittedName>
        <fullName evidence="3">DUF3592 domain-containing protein</fullName>
    </submittedName>
</protein>
<feature type="transmembrane region" description="Helical" evidence="1">
    <location>
        <begin position="12"/>
        <end position="31"/>
    </location>
</feature>
<gene>
    <name evidence="3" type="ORF">GFN93_02680</name>
</gene>
<reference evidence="3 4" key="1">
    <citation type="submission" date="2019-10" db="EMBL/GenBank/DDBJ databases">
        <title>Alcanivorax sp.PA15-N-34 draft genome sequence.</title>
        <authorList>
            <person name="Liao X."/>
            <person name="Shao Z."/>
        </authorList>
    </citation>
    <scope>NUCLEOTIDE SEQUENCE [LARGE SCALE GENOMIC DNA]</scope>
    <source>
        <strain evidence="3 4">PA15-N-34</strain>
    </source>
</reference>
<dbReference type="RefSeq" id="WP_153498880.1">
    <property type="nucleotide sequence ID" value="NZ_WIRE01000001.1"/>
</dbReference>
<keyword evidence="4" id="KW-1185">Reference proteome</keyword>
<dbReference type="AlphaFoldDB" id="A0A6N7LSY4"/>